<protein>
    <recommendedName>
        <fullName evidence="4">Phosphate ABC transporter substrate-binding protein</fullName>
    </recommendedName>
</protein>
<evidence type="ECO:0008006" key="4">
    <source>
        <dbReference type="Google" id="ProtNLM"/>
    </source>
</evidence>
<dbReference type="KEGG" id="fmr:Fuma_02468"/>
<dbReference type="EMBL" id="CP017641">
    <property type="protein sequence ID" value="APZ92856.1"/>
    <property type="molecule type" value="Genomic_DNA"/>
</dbReference>
<keyword evidence="3" id="KW-1185">Reference proteome</keyword>
<dbReference type="SUPFAM" id="SSF52266">
    <property type="entry name" value="SGNH hydrolase"/>
    <property type="match status" value="1"/>
</dbReference>
<accession>A0A1P8WFN5</accession>
<name>A0A1P8WFN5_9PLAN</name>
<reference evidence="2 3" key="1">
    <citation type="journal article" date="2016" name="Front. Microbiol.">
        <title>Fuerstia marisgermanicae gen. nov., sp. nov., an Unusual Member of the Phylum Planctomycetes from the German Wadden Sea.</title>
        <authorList>
            <person name="Kohn T."/>
            <person name="Heuer A."/>
            <person name="Jogler M."/>
            <person name="Vollmers J."/>
            <person name="Boedeker C."/>
            <person name="Bunk B."/>
            <person name="Rast P."/>
            <person name="Borchert D."/>
            <person name="Glockner I."/>
            <person name="Freese H.M."/>
            <person name="Klenk H.P."/>
            <person name="Overmann J."/>
            <person name="Kaster A.K."/>
            <person name="Rohde M."/>
            <person name="Wiegand S."/>
            <person name="Jogler C."/>
        </authorList>
    </citation>
    <scope>NUCLEOTIDE SEQUENCE [LARGE SCALE GENOMIC DNA]</scope>
    <source>
        <strain evidence="2 3">NH11</strain>
    </source>
</reference>
<dbReference type="GO" id="GO:0016788">
    <property type="term" value="F:hydrolase activity, acting on ester bonds"/>
    <property type="evidence" value="ECO:0007669"/>
    <property type="project" value="UniProtKB-ARBA"/>
</dbReference>
<evidence type="ECO:0000256" key="1">
    <source>
        <dbReference type="SAM" id="MobiDB-lite"/>
    </source>
</evidence>
<sequence>MMQFPRMAGLVALLVCPGLCDEASQRKETTSPDHSAFQQDIVGLWMMGQSLCEGAESVPVVTPTDSGWGNIMFHRGVRTWAARQHCVEPEKRPDAQFTFAPLTATQSGGLGETIANGMADHLKSRLVASLSGTTQKRTQNPQLLVTYAGQGGRLIDELSSVDQSNDARTPENRRHGGGYYKTSLDDARRAYVQAESLGKTFSIAALIWMQGEANGGPTGGINPSRWGEELQRPDGQEWYRDRLVDYRQQWSRDLKLITGQADDIPMFTYQTQGPAGEAQLMAADRDANITMVGPHYMIPSGVNSRYASRHGDPIHMSADGERWYGEQVAKVIHRTLVEGEDWQPLRPLAASLASDRGSVVAEFDVPRPPLVLDKSFLAGEQYPLGDAFHSLYGFQIRDANRAVLAIKDVEIKSPTSVRIRLKSPVKEGTTCTLSYGLPYAGQLGKILEIQKGPPRDTEPTTELVIAGPLDNRLKRLQAEGAFHVTNMDSGDNYARAPIRQVTEVDGNIILSFENRERRNGKDFAVGQTLTALRCFSYGNLRDSDPEQAIHKFGDTAYGTRAGQPYPLWNWCVLFNRFPIIEE</sequence>
<dbReference type="RefSeq" id="WP_229360905.1">
    <property type="nucleotide sequence ID" value="NZ_CP017641.1"/>
</dbReference>
<dbReference type="AlphaFoldDB" id="A0A1P8WFN5"/>
<evidence type="ECO:0000313" key="3">
    <source>
        <dbReference type="Proteomes" id="UP000187735"/>
    </source>
</evidence>
<dbReference type="Gene3D" id="3.40.50.1110">
    <property type="entry name" value="SGNH hydrolase"/>
    <property type="match status" value="1"/>
</dbReference>
<evidence type="ECO:0000313" key="2">
    <source>
        <dbReference type="EMBL" id="APZ92856.1"/>
    </source>
</evidence>
<gene>
    <name evidence="2" type="ORF">Fuma_02468</name>
</gene>
<dbReference type="STRING" id="1891926.Fuma_02468"/>
<dbReference type="Proteomes" id="UP000187735">
    <property type="component" value="Chromosome"/>
</dbReference>
<feature type="region of interest" description="Disordered" evidence="1">
    <location>
        <begin position="158"/>
        <end position="180"/>
    </location>
</feature>
<organism evidence="2 3">
    <name type="scientific">Fuerstiella marisgermanici</name>
    <dbReference type="NCBI Taxonomy" id="1891926"/>
    <lineage>
        <taxon>Bacteria</taxon>
        <taxon>Pseudomonadati</taxon>
        <taxon>Planctomycetota</taxon>
        <taxon>Planctomycetia</taxon>
        <taxon>Planctomycetales</taxon>
        <taxon>Planctomycetaceae</taxon>
        <taxon>Fuerstiella</taxon>
    </lineage>
</organism>
<dbReference type="InterPro" id="IPR036514">
    <property type="entry name" value="SGNH_hydro_sf"/>
</dbReference>
<proteinExistence type="predicted"/>